<dbReference type="KEGG" id="osu:NT6N_13280"/>
<keyword evidence="1" id="KW-0732">Signal</keyword>
<feature type="chain" id="PRO_5043389416" description="Transporter" evidence="1">
    <location>
        <begin position="21"/>
        <end position="269"/>
    </location>
</feature>
<dbReference type="PROSITE" id="PS51257">
    <property type="entry name" value="PROKAR_LIPOPROTEIN"/>
    <property type="match status" value="1"/>
</dbReference>
<feature type="signal peptide" evidence="1">
    <location>
        <begin position="1"/>
        <end position="20"/>
    </location>
</feature>
<accession>A0AAT9FJZ7</accession>
<gene>
    <name evidence="2" type="ORF">NT6N_13280</name>
</gene>
<proteinExistence type="predicted"/>
<dbReference type="InterPro" id="IPR025737">
    <property type="entry name" value="FApF"/>
</dbReference>
<organism evidence="2">
    <name type="scientific">Oceaniferula spumae</name>
    <dbReference type="NCBI Taxonomy" id="2979115"/>
    <lineage>
        <taxon>Bacteria</taxon>
        <taxon>Pseudomonadati</taxon>
        <taxon>Verrucomicrobiota</taxon>
        <taxon>Verrucomicrobiia</taxon>
        <taxon>Verrucomicrobiales</taxon>
        <taxon>Verrucomicrobiaceae</taxon>
        <taxon>Oceaniferula</taxon>
    </lineage>
</organism>
<evidence type="ECO:0000313" key="2">
    <source>
        <dbReference type="EMBL" id="BDS06288.1"/>
    </source>
</evidence>
<dbReference type="EMBL" id="AP026866">
    <property type="protein sequence ID" value="BDS06288.1"/>
    <property type="molecule type" value="Genomic_DNA"/>
</dbReference>
<dbReference type="Pfam" id="PF13557">
    <property type="entry name" value="Phenol_MetA_deg"/>
    <property type="match status" value="1"/>
</dbReference>
<protein>
    <recommendedName>
        <fullName evidence="3">Transporter</fullName>
    </recommendedName>
</protein>
<name>A0AAT9FJZ7_9BACT</name>
<evidence type="ECO:0000256" key="1">
    <source>
        <dbReference type="SAM" id="SignalP"/>
    </source>
</evidence>
<evidence type="ECO:0008006" key="3">
    <source>
        <dbReference type="Google" id="ProtNLM"/>
    </source>
</evidence>
<sequence length="269" mass="29608">MKNTLFTHTLLVASAGLACAGEISPTLAPSNALRELEADRPDATESPRTVDAGHFQIESSILGYSRDRSGGERFDSWTWGETNLKYGLNDSMDLQLVIAPYVREVMRSGAMREEAEGFGDVTLRLKWNLWGNDEGKTAFAIFPYVKIPSGTAVSNDHWEGGVILPWATEICEGIGFGMQAEVAYVWDDSDRDYDIDFLHTAVLGFDVTDQLGLYIEYLGIAGDHPYEAYASGGVTWAFTDLFQWDAGVVLGLNDAAEDLNTFTGFTVKF</sequence>
<dbReference type="AlphaFoldDB" id="A0AAT9FJZ7"/>
<reference evidence="2" key="1">
    <citation type="submission" date="2024-07" db="EMBL/GenBank/DDBJ databases">
        <title>Complete genome sequence of Verrucomicrobiaceae bacterium NT6N.</title>
        <authorList>
            <person name="Huang C."/>
            <person name="Takami H."/>
            <person name="Hamasaki K."/>
        </authorList>
    </citation>
    <scope>NUCLEOTIDE SEQUENCE</scope>
    <source>
        <strain evidence="2">NT6N</strain>
    </source>
</reference>